<evidence type="ECO:0000256" key="1">
    <source>
        <dbReference type="SAM" id="MobiDB-lite"/>
    </source>
</evidence>
<keyword evidence="3" id="KW-1185">Reference proteome</keyword>
<feature type="non-terminal residue" evidence="2">
    <location>
        <position position="69"/>
    </location>
</feature>
<feature type="compositionally biased region" description="Basic and acidic residues" evidence="1">
    <location>
        <begin position="1"/>
        <end position="12"/>
    </location>
</feature>
<dbReference type="EMBL" id="LXQA011270830">
    <property type="protein sequence ID" value="MCI91399.1"/>
    <property type="molecule type" value="Genomic_DNA"/>
</dbReference>
<proteinExistence type="predicted"/>
<accession>A0A392VVA6</accession>
<sequence length="69" mass="7163">APASTKRDRPEDTNDVVVALKGKSSDGYPVKKKSRKEKLPSKGSTTRSSAFPGGPGPSASVGIHFPLSP</sequence>
<organism evidence="2 3">
    <name type="scientific">Trifolium medium</name>
    <dbReference type="NCBI Taxonomy" id="97028"/>
    <lineage>
        <taxon>Eukaryota</taxon>
        <taxon>Viridiplantae</taxon>
        <taxon>Streptophyta</taxon>
        <taxon>Embryophyta</taxon>
        <taxon>Tracheophyta</taxon>
        <taxon>Spermatophyta</taxon>
        <taxon>Magnoliopsida</taxon>
        <taxon>eudicotyledons</taxon>
        <taxon>Gunneridae</taxon>
        <taxon>Pentapetalae</taxon>
        <taxon>rosids</taxon>
        <taxon>fabids</taxon>
        <taxon>Fabales</taxon>
        <taxon>Fabaceae</taxon>
        <taxon>Papilionoideae</taxon>
        <taxon>50 kb inversion clade</taxon>
        <taxon>NPAAA clade</taxon>
        <taxon>Hologalegina</taxon>
        <taxon>IRL clade</taxon>
        <taxon>Trifolieae</taxon>
        <taxon>Trifolium</taxon>
    </lineage>
</organism>
<evidence type="ECO:0000313" key="2">
    <source>
        <dbReference type="EMBL" id="MCI91399.1"/>
    </source>
</evidence>
<dbReference type="Proteomes" id="UP000265520">
    <property type="component" value="Unassembled WGS sequence"/>
</dbReference>
<dbReference type="AlphaFoldDB" id="A0A392VVA6"/>
<name>A0A392VVA6_9FABA</name>
<protein>
    <submittedName>
        <fullName evidence="2">Uncharacterized protein</fullName>
    </submittedName>
</protein>
<reference evidence="2 3" key="1">
    <citation type="journal article" date="2018" name="Front. Plant Sci.">
        <title>Red Clover (Trifolium pratense) and Zigzag Clover (T. medium) - A Picture of Genomic Similarities and Differences.</title>
        <authorList>
            <person name="Dluhosova J."/>
            <person name="Istvanek J."/>
            <person name="Nedelnik J."/>
            <person name="Repkova J."/>
        </authorList>
    </citation>
    <scope>NUCLEOTIDE SEQUENCE [LARGE SCALE GENOMIC DNA]</scope>
    <source>
        <strain evidence="3">cv. 10/8</strain>
        <tissue evidence="2">Leaf</tissue>
    </source>
</reference>
<evidence type="ECO:0000313" key="3">
    <source>
        <dbReference type="Proteomes" id="UP000265520"/>
    </source>
</evidence>
<comment type="caution">
    <text evidence="2">The sequence shown here is derived from an EMBL/GenBank/DDBJ whole genome shotgun (WGS) entry which is preliminary data.</text>
</comment>
<feature type="non-terminal residue" evidence="2">
    <location>
        <position position="1"/>
    </location>
</feature>
<feature type="region of interest" description="Disordered" evidence="1">
    <location>
        <begin position="1"/>
        <end position="69"/>
    </location>
</feature>